<name>A0AB35YT52_9FLAO</name>
<evidence type="ECO:0000259" key="2">
    <source>
        <dbReference type="PROSITE" id="PS50110"/>
    </source>
</evidence>
<feature type="modified residue" description="4-aspartylphosphate" evidence="1">
    <location>
        <position position="56"/>
    </location>
</feature>
<reference evidence="3 6" key="1">
    <citation type="submission" date="2024-01" db="EMBL/GenBank/DDBJ databases">
        <title>Aequorivita flavus sp. nov., isolated from deep-sea sediment.</title>
        <authorList>
            <person name="Chen X."/>
        </authorList>
    </citation>
    <scope>NUCLEOTIDE SEQUENCE</scope>
    <source>
        <strain evidence="3">MCCC 1A16923</strain>
        <strain evidence="4 6">MCCC 1A16935</strain>
    </source>
</reference>
<dbReference type="InterPro" id="IPR001789">
    <property type="entry name" value="Sig_transdc_resp-reg_receiver"/>
</dbReference>
<dbReference type="PANTHER" id="PTHR44520:SF2">
    <property type="entry name" value="RESPONSE REGULATOR RCP1"/>
    <property type="match status" value="1"/>
</dbReference>
<dbReference type="RefSeq" id="WP_279448117.1">
    <property type="nucleotide sequence ID" value="NZ_JAZBJM010000008.1"/>
</dbReference>
<keyword evidence="6" id="KW-1185">Reference proteome</keyword>
<organism evidence="3 5">
    <name type="scientific">Aequorivita flava</name>
    <dbReference type="NCBI Taxonomy" id="3114371"/>
    <lineage>
        <taxon>Bacteria</taxon>
        <taxon>Pseudomonadati</taxon>
        <taxon>Bacteroidota</taxon>
        <taxon>Flavobacteriia</taxon>
        <taxon>Flavobacteriales</taxon>
        <taxon>Flavobacteriaceae</taxon>
        <taxon>Aequorivita</taxon>
    </lineage>
</organism>
<dbReference type="CDD" id="cd17546">
    <property type="entry name" value="REC_hyHK_CKI1_RcsC-like"/>
    <property type="match status" value="1"/>
</dbReference>
<dbReference type="PANTHER" id="PTHR44520">
    <property type="entry name" value="RESPONSE REGULATOR RCP1-RELATED"/>
    <property type="match status" value="1"/>
</dbReference>
<dbReference type="Gene3D" id="3.40.50.2300">
    <property type="match status" value="1"/>
</dbReference>
<sequence>MREILLIDDDPIINLINTRVIKSQFPDLPITALKSGVEALEYIREHQTDSYLVFLDIHMPEMNGWEFIANIRKEKIERNLQIHILTSSVDNTDIIKAKENAEVLSYLLKPLKIEVLSSLVG</sequence>
<dbReference type="InterPro" id="IPR011006">
    <property type="entry name" value="CheY-like_superfamily"/>
</dbReference>
<protein>
    <submittedName>
        <fullName evidence="3">Response regulator</fullName>
    </submittedName>
</protein>
<evidence type="ECO:0000256" key="1">
    <source>
        <dbReference type="PROSITE-ProRule" id="PRU00169"/>
    </source>
</evidence>
<evidence type="ECO:0000313" key="5">
    <source>
        <dbReference type="Proteomes" id="UP001388259"/>
    </source>
</evidence>
<keyword evidence="1" id="KW-0597">Phosphoprotein</keyword>
<gene>
    <name evidence="4" type="ORF">VZD24_11170</name>
    <name evidence="3" type="ORF">VZD85_11585</name>
</gene>
<dbReference type="Pfam" id="PF00072">
    <property type="entry name" value="Response_reg"/>
    <property type="match status" value="1"/>
</dbReference>
<dbReference type="AlphaFoldDB" id="A0AB35YT52"/>
<dbReference type="EMBL" id="JBANCF010000009">
    <property type="protein sequence ID" value="MEM0574081.1"/>
    <property type="molecule type" value="Genomic_DNA"/>
</dbReference>
<dbReference type="InterPro" id="IPR052893">
    <property type="entry name" value="TCS_response_regulator"/>
</dbReference>
<dbReference type="Proteomes" id="UP001390963">
    <property type="component" value="Unassembled WGS sequence"/>
</dbReference>
<dbReference type="PROSITE" id="PS50110">
    <property type="entry name" value="RESPONSE_REGULATORY"/>
    <property type="match status" value="1"/>
</dbReference>
<feature type="domain" description="Response regulatory" evidence="2">
    <location>
        <begin position="3"/>
        <end position="121"/>
    </location>
</feature>
<evidence type="ECO:0000313" key="4">
    <source>
        <dbReference type="EMBL" id="MEM0574081.1"/>
    </source>
</evidence>
<dbReference type="GO" id="GO:0000160">
    <property type="term" value="P:phosphorelay signal transduction system"/>
    <property type="evidence" value="ECO:0007669"/>
    <property type="project" value="InterPro"/>
</dbReference>
<proteinExistence type="predicted"/>
<comment type="caution">
    <text evidence="3">The sequence shown here is derived from an EMBL/GenBank/DDBJ whole genome shotgun (WGS) entry which is preliminary data.</text>
</comment>
<evidence type="ECO:0000313" key="6">
    <source>
        <dbReference type="Proteomes" id="UP001390963"/>
    </source>
</evidence>
<dbReference type="EMBL" id="JAZBJM010000008">
    <property type="protein sequence ID" value="MEM0519000.1"/>
    <property type="molecule type" value="Genomic_DNA"/>
</dbReference>
<dbReference type="Proteomes" id="UP001388259">
    <property type="component" value="Unassembled WGS sequence"/>
</dbReference>
<evidence type="ECO:0000313" key="3">
    <source>
        <dbReference type="EMBL" id="MEM0519000.1"/>
    </source>
</evidence>
<accession>A0AB35YT52</accession>
<dbReference type="SMART" id="SM00448">
    <property type="entry name" value="REC"/>
    <property type="match status" value="1"/>
</dbReference>
<dbReference type="SUPFAM" id="SSF52172">
    <property type="entry name" value="CheY-like"/>
    <property type="match status" value="1"/>
</dbReference>